<dbReference type="Proteomes" id="UP000789706">
    <property type="component" value="Unassembled WGS sequence"/>
</dbReference>
<organism evidence="1 2">
    <name type="scientific">Diversispora eburnea</name>
    <dbReference type="NCBI Taxonomy" id="1213867"/>
    <lineage>
        <taxon>Eukaryota</taxon>
        <taxon>Fungi</taxon>
        <taxon>Fungi incertae sedis</taxon>
        <taxon>Mucoromycota</taxon>
        <taxon>Glomeromycotina</taxon>
        <taxon>Glomeromycetes</taxon>
        <taxon>Diversisporales</taxon>
        <taxon>Diversisporaceae</taxon>
        <taxon>Diversispora</taxon>
    </lineage>
</organism>
<name>A0A9N8YKY9_9GLOM</name>
<accession>A0A9N8YKY9</accession>
<protein>
    <submittedName>
        <fullName evidence="1">6861_t:CDS:1</fullName>
    </submittedName>
</protein>
<keyword evidence="2" id="KW-1185">Reference proteome</keyword>
<evidence type="ECO:0000313" key="1">
    <source>
        <dbReference type="EMBL" id="CAG8439923.1"/>
    </source>
</evidence>
<dbReference type="AlphaFoldDB" id="A0A9N8YKY9"/>
<reference evidence="1" key="1">
    <citation type="submission" date="2021-06" db="EMBL/GenBank/DDBJ databases">
        <authorList>
            <person name="Kallberg Y."/>
            <person name="Tangrot J."/>
            <person name="Rosling A."/>
        </authorList>
    </citation>
    <scope>NUCLEOTIDE SEQUENCE</scope>
    <source>
        <strain evidence="1">AZ414A</strain>
    </source>
</reference>
<sequence length="267" mass="31750">MSAFISSTCTGSSNQVLPLTNQVFQDAGTWNVLGVKQQSNRRDKNSFRSISNFEKAWQENETDSFDNWNQFVQQQNEIRNEWYTFEQVKEEEEEFRQEWSDERFTEMYIKQNGMDQLNNDKNSFSQEFLESTTNYNSSFQQFSIQEYSTFTTNTTNTTYITQHNDLLQAQLYLIDHLLFKVISYSLLSTCRPSPKAEWDWTKLFSPSRWCETEVGEKDKILQDEYLKNMALGRLQILFGHLDVKPDNKTNVKENKTNWEWEWELHGS</sequence>
<comment type="caution">
    <text evidence="1">The sequence shown here is derived from an EMBL/GenBank/DDBJ whole genome shotgun (WGS) entry which is preliminary data.</text>
</comment>
<gene>
    <name evidence="1" type="ORF">DEBURN_LOCUS1357</name>
</gene>
<dbReference type="OrthoDB" id="2356210at2759"/>
<evidence type="ECO:0000313" key="2">
    <source>
        <dbReference type="Proteomes" id="UP000789706"/>
    </source>
</evidence>
<dbReference type="EMBL" id="CAJVPK010000059">
    <property type="protein sequence ID" value="CAG8439923.1"/>
    <property type="molecule type" value="Genomic_DNA"/>
</dbReference>
<proteinExistence type="predicted"/>